<proteinExistence type="predicted"/>
<accession>A0A5N6DL56</accession>
<dbReference type="VEuPathDB" id="FungiDB:BDV34DRAFT_225151"/>
<reference evidence="2 3" key="1">
    <citation type="submission" date="2019-04" db="EMBL/GenBank/DDBJ databases">
        <title>Fungal friends and foes A comparative genomics study of 23 Aspergillus species from section Flavi.</title>
        <authorList>
            <consortium name="DOE Joint Genome Institute"/>
            <person name="Kjaerbolling I."/>
            <person name="Vesth T.C."/>
            <person name="Frisvad J.C."/>
            <person name="Nybo J.L."/>
            <person name="Theobald S."/>
            <person name="Kildgaard S."/>
            <person name="Petersen T.I."/>
            <person name="Kuo A."/>
            <person name="Sato A."/>
            <person name="Lyhne E.K."/>
            <person name="Kogle M.E."/>
            <person name="Wiebenga A."/>
            <person name="Kun R.S."/>
            <person name="Lubbers R.J."/>
            <person name="Makela M.R."/>
            <person name="Barry K."/>
            <person name="Chovatia M."/>
            <person name="Clum A."/>
            <person name="Daum C."/>
            <person name="Haridas S."/>
            <person name="He G."/>
            <person name="LaButti K."/>
            <person name="Lipzen A."/>
            <person name="Mondo S."/>
            <person name="Pangilinan J."/>
            <person name="Riley R."/>
            <person name="Salamov A."/>
            <person name="Simmons B.A."/>
            <person name="Magnuson J.K."/>
            <person name="Henrissat B."/>
            <person name="Mortensen U.H."/>
            <person name="Larsen T.O."/>
            <person name="De vries R.P."/>
            <person name="Grigoriev I.V."/>
            <person name="Machida M."/>
            <person name="Baker S.E."/>
            <person name="Andersen M.R."/>
        </authorList>
    </citation>
    <scope>NUCLEOTIDE SEQUENCE [LARGE SCALE GENOMIC DNA]</scope>
    <source>
        <strain evidence="2 3">CBS 117618</strain>
    </source>
</reference>
<dbReference type="OMA" id="WTGANAN"/>
<dbReference type="Proteomes" id="UP000326532">
    <property type="component" value="Unassembled WGS sequence"/>
</dbReference>
<keyword evidence="1" id="KW-0732">Signal</keyword>
<dbReference type="AlphaFoldDB" id="A0A5N6DL56"/>
<name>A0A5N6DL56_ASPPA</name>
<evidence type="ECO:0000313" key="3">
    <source>
        <dbReference type="Proteomes" id="UP000326532"/>
    </source>
</evidence>
<organism evidence="2 3">
    <name type="scientific">Aspergillus parasiticus</name>
    <dbReference type="NCBI Taxonomy" id="5067"/>
    <lineage>
        <taxon>Eukaryota</taxon>
        <taxon>Fungi</taxon>
        <taxon>Dikarya</taxon>
        <taxon>Ascomycota</taxon>
        <taxon>Pezizomycotina</taxon>
        <taxon>Eurotiomycetes</taxon>
        <taxon>Eurotiomycetidae</taxon>
        <taxon>Eurotiales</taxon>
        <taxon>Aspergillaceae</taxon>
        <taxon>Aspergillus</taxon>
        <taxon>Aspergillus subgen. Circumdati</taxon>
    </lineage>
</organism>
<feature type="chain" id="PRO_5025040929" evidence="1">
    <location>
        <begin position="20"/>
        <end position="138"/>
    </location>
</feature>
<feature type="signal peptide" evidence="1">
    <location>
        <begin position="1"/>
        <end position="19"/>
    </location>
</feature>
<keyword evidence="3" id="KW-1185">Reference proteome</keyword>
<evidence type="ECO:0000256" key="1">
    <source>
        <dbReference type="SAM" id="SignalP"/>
    </source>
</evidence>
<dbReference type="EMBL" id="ML734968">
    <property type="protein sequence ID" value="KAB8205757.1"/>
    <property type="molecule type" value="Genomic_DNA"/>
</dbReference>
<protein>
    <submittedName>
        <fullName evidence="2">Uncharacterized protein</fullName>
    </submittedName>
</protein>
<gene>
    <name evidence="2" type="ORF">BDV34DRAFT_225151</name>
</gene>
<sequence>MKTSTPLLVLLSVSTPVLSSLLSPANALSEDVIVQLANDWTGANANATIAPDNSKHSIRDLWGKSDLVGEDGEVYATSASLVKFEQGTACRILQQPNVNVIMHSQTTWAFLDRGAWVKLDNAILQCVDVNQTPYRDDL</sequence>
<evidence type="ECO:0000313" key="2">
    <source>
        <dbReference type="EMBL" id="KAB8205757.1"/>
    </source>
</evidence>